<feature type="non-terminal residue" evidence="2">
    <location>
        <position position="1"/>
    </location>
</feature>
<dbReference type="Pfam" id="PF00328">
    <property type="entry name" value="His_Phos_2"/>
    <property type="match status" value="1"/>
</dbReference>
<evidence type="ECO:0008006" key="4">
    <source>
        <dbReference type="Google" id="ProtNLM"/>
    </source>
</evidence>
<reference evidence="2" key="1">
    <citation type="submission" date="2022-03" db="EMBL/GenBank/DDBJ databases">
        <authorList>
            <person name="Martin H S."/>
        </authorList>
    </citation>
    <scope>NUCLEOTIDE SEQUENCE</scope>
</reference>
<accession>A0ABN8J3E0</accession>
<keyword evidence="1" id="KW-0378">Hydrolase</keyword>
<dbReference type="PANTHER" id="PTHR20963:SF51">
    <property type="entry name" value="MULTIPLE INOSITOL POLYPHOSPHATE PHOSPHATASE 1"/>
    <property type="match status" value="1"/>
</dbReference>
<organism evidence="2 3">
    <name type="scientific">Iphiclides podalirius</name>
    <name type="common">scarce swallowtail</name>
    <dbReference type="NCBI Taxonomy" id="110791"/>
    <lineage>
        <taxon>Eukaryota</taxon>
        <taxon>Metazoa</taxon>
        <taxon>Ecdysozoa</taxon>
        <taxon>Arthropoda</taxon>
        <taxon>Hexapoda</taxon>
        <taxon>Insecta</taxon>
        <taxon>Pterygota</taxon>
        <taxon>Neoptera</taxon>
        <taxon>Endopterygota</taxon>
        <taxon>Lepidoptera</taxon>
        <taxon>Glossata</taxon>
        <taxon>Ditrysia</taxon>
        <taxon>Papilionoidea</taxon>
        <taxon>Papilionidae</taxon>
        <taxon>Papilioninae</taxon>
        <taxon>Iphiclides</taxon>
    </lineage>
</organism>
<dbReference type="Gene3D" id="3.40.50.1240">
    <property type="entry name" value="Phosphoglycerate mutase-like"/>
    <property type="match status" value="1"/>
</dbReference>
<dbReference type="EMBL" id="OW152819">
    <property type="protein sequence ID" value="CAH2073620.1"/>
    <property type="molecule type" value="Genomic_DNA"/>
</dbReference>
<gene>
    <name evidence="2" type="ORF">IPOD504_LOCUS15717</name>
</gene>
<dbReference type="InterPro" id="IPR000560">
    <property type="entry name" value="His_Pase_clade-2"/>
</dbReference>
<protein>
    <recommendedName>
        <fullName evidence="4">Multiple inositol polyphosphate phosphatase 1</fullName>
    </recommendedName>
</protein>
<evidence type="ECO:0000256" key="1">
    <source>
        <dbReference type="ARBA" id="ARBA00022801"/>
    </source>
</evidence>
<dbReference type="Proteomes" id="UP000837857">
    <property type="component" value="Chromosome 7"/>
</dbReference>
<dbReference type="InterPro" id="IPR029033">
    <property type="entry name" value="His_PPase_superfam"/>
</dbReference>
<dbReference type="PANTHER" id="PTHR20963">
    <property type="entry name" value="MULTIPLE INOSITOL POLYPHOSPHATE PHOSPHATASE-RELATED"/>
    <property type="match status" value="1"/>
</dbReference>
<name>A0ABN8J3E0_9NEOP</name>
<proteinExistence type="predicted"/>
<keyword evidence="3" id="KW-1185">Reference proteome</keyword>
<evidence type="ECO:0000313" key="2">
    <source>
        <dbReference type="EMBL" id="CAH2073620.1"/>
    </source>
</evidence>
<evidence type="ECO:0000313" key="3">
    <source>
        <dbReference type="Proteomes" id="UP000837857"/>
    </source>
</evidence>
<sequence length="203" mass="23564">MNDTLESVSKRLGLNRTLSLDTVVLIYKVCGYETSWRKQHLSPWCYAFDGKTAEVLEYYVDLKHYWLDGYGHNLTYRQACMLMKNLFERFRGEGPDATFLFAHSGTLLKLLTHLQLYKSESPLTGDALNLKRTWRASNIDGFASNLAFVLYKCLDGDYVLTLHQERVIKLPMCEQELCSLNKLWDYFGDSINDCNINDMCRLN</sequence>
<dbReference type="SUPFAM" id="SSF53254">
    <property type="entry name" value="Phosphoglycerate mutase-like"/>
    <property type="match status" value="1"/>
</dbReference>